<organism evidence="1 2">
    <name type="scientific">Leptospira noguchii serovar Autumnalis str. ZUN142</name>
    <dbReference type="NCBI Taxonomy" id="1085540"/>
    <lineage>
        <taxon>Bacteria</taxon>
        <taxon>Pseudomonadati</taxon>
        <taxon>Spirochaetota</taxon>
        <taxon>Spirochaetia</taxon>
        <taxon>Leptospirales</taxon>
        <taxon>Leptospiraceae</taxon>
        <taxon>Leptospira</taxon>
    </lineage>
</organism>
<name>M6UDQ5_9LEPT</name>
<sequence>MLTTKLFKKKLFNLHCVLERFSQKFLKRIKIDILSKDKVFLR</sequence>
<dbReference type="EMBL" id="AHOP02000001">
    <property type="protein sequence ID" value="EMO43207.1"/>
    <property type="molecule type" value="Genomic_DNA"/>
</dbReference>
<dbReference type="AlphaFoldDB" id="M6UDQ5"/>
<accession>M6UDQ5</accession>
<dbReference type="Proteomes" id="UP000012153">
    <property type="component" value="Unassembled WGS sequence"/>
</dbReference>
<comment type="caution">
    <text evidence="1">The sequence shown here is derived from an EMBL/GenBank/DDBJ whole genome shotgun (WGS) entry which is preliminary data.</text>
</comment>
<reference evidence="1 2" key="1">
    <citation type="submission" date="2013-01" db="EMBL/GenBank/DDBJ databases">
        <authorList>
            <person name="Harkins D.M."/>
            <person name="Durkin A.S."/>
            <person name="Brinkac L.M."/>
            <person name="Haft D.H."/>
            <person name="Selengut J.D."/>
            <person name="Sanka R."/>
            <person name="DePew J."/>
            <person name="Purushe J."/>
            <person name="Matthias M.A."/>
            <person name="Vinetz J.M."/>
            <person name="Sutton G.G."/>
            <person name="Nierman W.C."/>
            <person name="Fouts D.E."/>
        </authorList>
    </citation>
    <scope>NUCLEOTIDE SEQUENCE [LARGE SCALE GENOMIC DNA]</scope>
    <source>
        <strain evidence="1 2">ZUN142</strain>
    </source>
</reference>
<gene>
    <name evidence="1" type="ORF">LEP1GSC186_2503</name>
</gene>
<protein>
    <submittedName>
        <fullName evidence="1">Uncharacterized protein</fullName>
    </submittedName>
</protein>
<proteinExistence type="predicted"/>
<evidence type="ECO:0000313" key="1">
    <source>
        <dbReference type="EMBL" id="EMO43207.1"/>
    </source>
</evidence>
<evidence type="ECO:0000313" key="2">
    <source>
        <dbReference type="Proteomes" id="UP000012153"/>
    </source>
</evidence>